<protein>
    <submittedName>
        <fullName evidence="2">Insulinase family protein</fullName>
    </submittedName>
</protein>
<keyword evidence="3" id="KW-1185">Reference proteome</keyword>
<proteinExistence type="predicted"/>
<comment type="caution">
    <text evidence="2">The sequence shown here is derived from an EMBL/GenBank/DDBJ whole genome shotgun (WGS) entry which is preliminary data.</text>
</comment>
<dbReference type="SUPFAM" id="SSF63411">
    <property type="entry name" value="LuxS/MPP-like metallohydrolase"/>
    <property type="match status" value="2"/>
</dbReference>
<accession>A0ABT8W5X3</accession>
<evidence type="ECO:0000259" key="1">
    <source>
        <dbReference type="Pfam" id="PF05193"/>
    </source>
</evidence>
<dbReference type="EMBL" id="JAUOEK010000026">
    <property type="protein sequence ID" value="MDO5968469.1"/>
    <property type="molecule type" value="Genomic_DNA"/>
</dbReference>
<dbReference type="InterPro" id="IPR007863">
    <property type="entry name" value="Peptidase_M16_C"/>
</dbReference>
<dbReference type="RefSeq" id="WP_303276149.1">
    <property type="nucleotide sequence ID" value="NZ_JAUOEK010000026.1"/>
</dbReference>
<dbReference type="Gene3D" id="3.30.830.10">
    <property type="entry name" value="Metalloenzyme, LuxS/M16 peptidase-like"/>
    <property type="match status" value="2"/>
</dbReference>
<organism evidence="2 3">
    <name type="scientific">Flavivirga aquimarina</name>
    <dbReference type="NCBI Taxonomy" id="2027862"/>
    <lineage>
        <taxon>Bacteria</taxon>
        <taxon>Pseudomonadati</taxon>
        <taxon>Bacteroidota</taxon>
        <taxon>Flavobacteriia</taxon>
        <taxon>Flavobacteriales</taxon>
        <taxon>Flavobacteriaceae</taxon>
        <taxon>Flavivirga</taxon>
    </lineage>
</organism>
<evidence type="ECO:0000313" key="3">
    <source>
        <dbReference type="Proteomes" id="UP001176883"/>
    </source>
</evidence>
<sequence length="510" mass="58087">MQSILSVISFLLIINVLLLLFSVNSNAQPLNLNDSLELDKIVAKEVFKGEKGLEAYTALRPHIDTLIEKELISNITINKGSIISEEMLQVTGSTTFTLSNGIKVHYKFVGKSKNDVQFRAISYGGLSKVKDSDLPTAQLLGNIISLSGLGDCSATKMSKLLAGKTTTTHIHLSNLTESMSGVSTTKDVETLLQMIYLRFVSPRFDINAYQTFVENLDREIKERRHSINEKINDSVTATLYGQYNPRQRLFNKDFVKEMSFDKVKPLYMERFGNAADFEFFIVGDLEKRKLRPLLEKYIASIPTSDVKEVRQDNSISWLKDTIDKKITLDMEHPKSSVRMGYKNNVSYSLKNELVARFLGDILLLRFIEGLREEKRSVHAISVKADVSKRSNKEVSLQIAFDCNLDEAEQHILNINKHIENITRGVMSQTDLDKIKRKYLKERKQEEGCNSYDMQVLINYFQEDYSTDTFKNLDDLAEGITIKDMVTFTKALLKDSKSYKIVFNLDPSAKK</sequence>
<reference evidence="2" key="1">
    <citation type="submission" date="2023-07" db="EMBL/GenBank/DDBJ databases">
        <title>Two novel species in the genus Flavivirga.</title>
        <authorList>
            <person name="Kwon K."/>
        </authorList>
    </citation>
    <scope>NUCLEOTIDE SEQUENCE</scope>
    <source>
        <strain evidence="2">KCTC 52353</strain>
    </source>
</reference>
<dbReference type="Pfam" id="PF05193">
    <property type="entry name" value="Peptidase_M16_C"/>
    <property type="match status" value="1"/>
</dbReference>
<gene>
    <name evidence="2" type="ORF">Q4Q35_01490</name>
</gene>
<dbReference type="Proteomes" id="UP001176883">
    <property type="component" value="Unassembled WGS sequence"/>
</dbReference>
<name>A0ABT8W5X3_9FLAO</name>
<evidence type="ECO:0000313" key="2">
    <source>
        <dbReference type="EMBL" id="MDO5968469.1"/>
    </source>
</evidence>
<feature type="domain" description="Peptidase M16 C-terminal" evidence="1">
    <location>
        <begin position="267"/>
        <end position="437"/>
    </location>
</feature>
<dbReference type="InterPro" id="IPR011249">
    <property type="entry name" value="Metalloenz_LuxS/M16"/>
</dbReference>